<evidence type="ECO:0000313" key="2">
    <source>
        <dbReference type="EMBL" id="MBK1662719.1"/>
    </source>
</evidence>
<feature type="region of interest" description="Disordered" evidence="1">
    <location>
        <begin position="1"/>
        <end position="30"/>
    </location>
</feature>
<protein>
    <submittedName>
        <fullName evidence="2">Uncharacterized protein</fullName>
    </submittedName>
</protein>
<reference evidence="2 3" key="1">
    <citation type="journal article" date="2020" name="Microorganisms">
        <title>Osmotic Adaptation and Compatible Solute Biosynthesis of Phototrophic Bacteria as Revealed from Genome Analyses.</title>
        <authorList>
            <person name="Imhoff J.F."/>
            <person name="Rahn T."/>
            <person name="Kunzel S."/>
            <person name="Keller A."/>
            <person name="Neulinger S.C."/>
        </authorList>
    </citation>
    <scope>NUCLEOTIDE SEQUENCE [LARGE SCALE GENOMIC DNA]</scope>
    <source>
        <strain evidence="2 3">DSM 15382</strain>
    </source>
</reference>
<accession>A0ABS1DA04</accession>
<proteinExistence type="predicted"/>
<gene>
    <name evidence="2" type="ORF">CKO45_31590</name>
</gene>
<comment type="caution">
    <text evidence="2">The sequence shown here is derived from an EMBL/GenBank/DDBJ whole genome shotgun (WGS) entry which is preliminary data.</text>
</comment>
<dbReference type="EMBL" id="NRSG01000702">
    <property type="protein sequence ID" value="MBK1662719.1"/>
    <property type="molecule type" value="Genomic_DNA"/>
</dbReference>
<keyword evidence="3" id="KW-1185">Reference proteome</keyword>
<sequence>EEAAGFRRGAVLPLAQRPGGQRGAQPEGREAAYATRGRLAAGALIELYRLPEGTVPEGIAAPAVVAALEDLLAEAARAPGHRQQQETARLALPEGGIPGLACAETTGLYGRENVQGLLCAGGVGGGLVRLRVTMPRRDPAPADPRGFAAAVLTALRGG</sequence>
<dbReference type="RefSeq" id="WP_200306916.1">
    <property type="nucleotide sequence ID" value="NZ_NRSG01000702.1"/>
</dbReference>
<name>A0ABS1DA04_9PROT</name>
<dbReference type="Proteomes" id="UP000697995">
    <property type="component" value="Unassembled WGS sequence"/>
</dbReference>
<feature type="non-terminal residue" evidence="2">
    <location>
        <position position="1"/>
    </location>
</feature>
<organism evidence="2 3">
    <name type="scientific">Paracraurococcus ruber</name>
    <dbReference type="NCBI Taxonomy" id="77675"/>
    <lineage>
        <taxon>Bacteria</taxon>
        <taxon>Pseudomonadati</taxon>
        <taxon>Pseudomonadota</taxon>
        <taxon>Alphaproteobacteria</taxon>
        <taxon>Acetobacterales</taxon>
        <taxon>Roseomonadaceae</taxon>
        <taxon>Paracraurococcus</taxon>
    </lineage>
</organism>
<evidence type="ECO:0000313" key="3">
    <source>
        <dbReference type="Proteomes" id="UP000697995"/>
    </source>
</evidence>
<evidence type="ECO:0000256" key="1">
    <source>
        <dbReference type="SAM" id="MobiDB-lite"/>
    </source>
</evidence>